<dbReference type="PANTHER" id="PTHR12526">
    <property type="entry name" value="GLYCOSYLTRANSFERASE"/>
    <property type="match status" value="1"/>
</dbReference>
<proteinExistence type="predicted"/>
<evidence type="ECO:0000313" key="4">
    <source>
        <dbReference type="EMBL" id="BBX85790.1"/>
    </source>
</evidence>
<dbReference type="Proteomes" id="UP000465609">
    <property type="component" value="Chromosome"/>
</dbReference>
<dbReference type="Gene3D" id="3.40.50.2000">
    <property type="entry name" value="Glycogen Phosphorylase B"/>
    <property type="match status" value="2"/>
</dbReference>
<dbReference type="EMBL" id="AP022577">
    <property type="protein sequence ID" value="BBX85790.1"/>
    <property type="molecule type" value="Genomic_DNA"/>
</dbReference>
<keyword evidence="1" id="KW-0328">Glycosyltransferase</keyword>
<accession>A0ABM7IG78</accession>
<dbReference type="PANTHER" id="PTHR12526:SF510">
    <property type="entry name" value="D-INOSITOL 3-PHOSPHATE GLYCOSYLTRANSFERASE"/>
    <property type="match status" value="1"/>
</dbReference>
<protein>
    <recommendedName>
        <fullName evidence="3">Glycosyltransferase subfamily 4-like N-terminal domain-containing protein</fullName>
    </recommendedName>
</protein>
<dbReference type="CDD" id="cd03801">
    <property type="entry name" value="GT4_PimA-like"/>
    <property type="match status" value="1"/>
</dbReference>
<sequence length="310" mass="34242">MLKQISAFDPEVVYVNTSASIIGAFLGRRRRWSLIWHVHEIIENPRWLAWFFRRLPLSADQVIVVSAAVFRHLCGDGESPGHVALLRNGISPRALAAKPSLPPLRVCFAGRLSEWKGYQVFLDAAIELASEGEPIEFVIAGEPVPNEQWRIGEIESTVDRRGLASQIQLVGFHSDIPALFDSMHVVVVPSILPDPLPTVVLEGMRSGCVVIATRHGGAVEMIEDGVSGFLVAPGDSVCLQHCILRVLADPGLIDDIGFAAWTRVESEFTTEVFWQNLSPIFSRAIDVAAKRRRRTRWNCRASVPSSPPRA</sequence>
<dbReference type="Pfam" id="PF13692">
    <property type="entry name" value="Glyco_trans_1_4"/>
    <property type="match status" value="1"/>
</dbReference>
<keyword evidence="2" id="KW-0808">Transferase</keyword>
<dbReference type="Pfam" id="PF13439">
    <property type="entry name" value="Glyco_transf_4"/>
    <property type="match status" value="1"/>
</dbReference>
<dbReference type="InterPro" id="IPR028098">
    <property type="entry name" value="Glyco_trans_4-like_N"/>
</dbReference>
<reference evidence="4 5" key="1">
    <citation type="journal article" date="2019" name="Emerg. Microbes Infect.">
        <title>Comprehensive subspecies identification of 175 nontuberculous mycobacteria species based on 7547 genomic profiles.</title>
        <authorList>
            <person name="Matsumoto Y."/>
            <person name="Kinjo T."/>
            <person name="Motooka D."/>
            <person name="Nabeya D."/>
            <person name="Jung N."/>
            <person name="Uechi K."/>
            <person name="Horii T."/>
            <person name="Iida T."/>
            <person name="Fujita J."/>
            <person name="Nakamura S."/>
        </authorList>
    </citation>
    <scope>NUCLEOTIDE SEQUENCE [LARGE SCALE GENOMIC DNA]</scope>
    <source>
        <strain evidence="4 5">JCM 15296</strain>
    </source>
</reference>
<evidence type="ECO:0000259" key="3">
    <source>
        <dbReference type="Pfam" id="PF13439"/>
    </source>
</evidence>
<evidence type="ECO:0000256" key="1">
    <source>
        <dbReference type="ARBA" id="ARBA00022676"/>
    </source>
</evidence>
<evidence type="ECO:0000256" key="2">
    <source>
        <dbReference type="ARBA" id="ARBA00022679"/>
    </source>
</evidence>
<keyword evidence="5" id="KW-1185">Reference proteome</keyword>
<gene>
    <name evidence="4" type="ORF">MAUB_36630</name>
</gene>
<evidence type="ECO:0000313" key="5">
    <source>
        <dbReference type="Proteomes" id="UP000465609"/>
    </source>
</evidence>
<name>A0ABM7IG78_9MYCO</name>
<organism evidence="4 5">
    <name type="scientific">Mycolicibacterium aubagnense</name>
    <dbReference type="NCBI Taxonomy" id="319707"/>
    <lineage>
        <taxon>Bacteria</taxon>
        <taxon>Bacillati</taxon>
        <taxon>Actinomycetota</taxon>
        <taxon>Actinomycetes</taxon>
        <taxon>Mycobacteriales</taxon>
        <taxon>Mycobacteriaceae</taxon>
        <taxon>Mycolicibacterium</taxon>
    </lineage>
</organism>
<dbReference type="SUPFAM" id="SSF53756">
    <property type="entry name" value="UDP-Glycosyltransferase/glycogen phosphorylase"/>
    <property type="match status" value="1"/>
</dbReference>
<feature type="domain" description="Glycosyltransferase subfamily 4-like N-terminal" evidence="3">
    <location>
        <begin position="2"/>
        <end position="92"/>
    </location>
</feature>